<organism evidence="1 2">
    <name type="scientific">Tissierella simiarum</name>
    <dbReference type="NCBI Taxonomy" id="2841534"/>
    <lineage>
        <taxon>Bacteria</taxon>
        <taxon>Bacillati</taxon>
        <taxon>Bacillota</taxon>
        <taxon>Tissierellia</taxon>
        <taxon>Tissierellales</taxon>
        <taxon>Tissierellaceae</taxon>
        <taxon>Tissierella</taxon>
    </lineage>
</organism>
<reference evidence="1 2" key="1">
    <citation type="submission" date="2021-06" db="EMBL/GenBank/DDBJ databases">
        <authorList>
            <person name="Sun Q."/>
            <person name="Li D."/>
        </authorList>
    </citation>
    <scope>NUCLEOTIDE SEQUENCE [LARGE SCALE GENOMIC DNA]</scope>
    <source>
        <strain evidence="1 2">MSJ-40</strain>
    </source>
</reference>
<evidence type="ECO:0000313" key="2">
    <source>
        <dbReference type="Proteomes" id="UP000749471"/>
    </source>
</evidence>
<evidence type="ECO:0000313" key="1">
    <source>
        <dbReference type="EMBL" id="MBU5440397.1"/>
    </source>
</evidence>
<comment type="caution">
    <text evidence="1">The sequence shown here is derived from an EMBL/GenBank/DDBJ whole genome shotgun (WGS) entry which is preliminary data.</text>
</comment>
<proteinExistence type="predicted"/>
<protein>
    <submittedName>
        <fullName evidence="1">Uncharacterized protein</fullName>
    </submittedName>
</protein>
<keyword evidence="2" id="KW-1185">Reference proteome</keyword>
<name>A0ABS6EC88_9FIRM</name>
<dbReference type="RefSeq" id="WP_216522700.1">
    <property type="nucleotide sequence ID" value="NZ_JAHLPM010000042.1"/>
</dbReference>
<accession>A0ABS6EC88</accession>
<dbReference type="EMBL" id="JAHLPM010000042">
    <property type="protein sequence ID" value="MBU5440397.1"/>
    <property type="molecule type" value="Genomic_DNA"/>
</dbReference>
<sequence length="70" mass="8669">MEEKRIEISREKLEWMKEVGIKEFHEPMKYYFANHLFSENYIRETPLKKLQEEFNRSVFAHNKFNEDGEV</sequence>
<dbReference type="Proteomes" id="UP000749471">
    <property type="component" value="Unassembled WGS sequence"/>
</dbReference>
<gene>
    <name evidence="1" type="ORF">KQI42_20600</name>
</gene>